<keyword evidence="14 22" id="KW-1133">Transmembrane helix</keyword>
<evidence type="ECO:0000313" key="25">
    <source>
        <dbReference type="Proteomes" id="UP000663887"/>
    </source>
</evidence>
<keyword evidence="17" id="KW-0143">Chaperone</keyword>
<evidence type="ECO:0000256" key="13">
    <source>
        <dbReference type="ARBA" id="ARBA00022927"/>
    </source>
</evidence>
<evidence type="ECO:0000256" key="6">
    <source>
        <dbReference type="ARBA" id="ARBA00022448"/>
    </source>
</evidence>
<keyword evidence="15" id="KW-0342">GTP-binding</keyword>
<comment type="caution">
    <text evidence="24">The sequence shown here is derived from an EMBL/GenBank/DDBJ whole genome shotgun (WGS) entry which is preliminary data.</text>
</comment>
<dbReference type="HAMAP" id="MF_00321">
    <property type="entry name" value="GTPase_EngB"/>
    <property type="match status" value="1"/>
</dbReference>
<keyword evidence="8" id="KW-0132">Cell division</keyword>
<keyword evidence="13" id="KW-0653">Protein transport</keyword>
<dbReference type="CDD" id="cd01876">
    <property type="entry name" value="YihA_EngB"/>
    <property type="match status" value="1"/>
</dbReference>
<keyword evidence="18" id="KW-0717">Septation</keyword>
<keyword evidence="10" id="KW-0479">Metal-binding</keyword>
<proteinExistence type="inferred from homology"/>
<protein>
    <recommendedName>
        <fullName evidence="5">Membrane protein insertase YidC</fullName>
    </recommendedName>
    <alternativeName>
        <fullName evidence="21">Foldase YidC</fullName>
    </alternativeName>
    <alternativeName>
        <fullName evidence="20">Membrane integrase YidC</fullName>
    </alternativeName>
</protein>
<dbReference type="GO" id="GO:0015031">
    <property type="term" value="P:protein transport"/>
    <property type="evidence" value="ECO:0007669"/>
    <property type="project" value="UniProtKB-KW"/>
</dbReference>
<keyword evidence="19" id="KW-0131">Cell cycle</keyword>
<keyword evidence="16 22" id="KW-0472">Membrane</keyword>
<evidence type="ECO:0000256" key="18">
    <source>
        <dbReference type="ARBA" id="ARBA00023210"/>
    </source>
</evidence>
<comment type="similarity">
    <text evidence="4">Belongs to the OXA1/ALB3/YidC family. Type 1 subfamily.</text>
</comment>
<dbReference type="PRINTS" id="PR00701">
    <property type="entry name" value="60KDINNERMP"/>
</dbReference>
<reference evidence="24" key="1">
    <citation type="submission" date="2021-02" db="EMBL/GenBank/DDBJ databases">
        <authorList>
            <person name="Nowell W R."/>
        </authorList>
    </citation>
    <scope>NUCLEOTIDE SEQUENCE</scope>
</reference>
<evidence type="ECO:0000256" key="9">
    <source>
        <dbReference type="ARBA" id="ARBA00022692"/>
    </source>
</evidence>
<dbReference type="Pfam" id="PF02096">
    <property type="entry name" value="60KD_IMP"/>
    <property type="match status" value="1"/>
</dbReference>
<evidence type="ECO:0000256" key="2">
    <source>
        <dbReference type="ARBA" id="ARBA00004429"/>
    </source>
</evidence>
<feature type="transmembrane region" description="Helical" evidence="22">
    <location>
        <begin position="356"/>
        <end position="382"/>
    </location>
</feature>
<evidence type="ECO:0000256" key="5">
    <source>
        <dbReference type="ARBA" id="ARBA00015325"/>
    </source>
</evidence>
<dbReference type="HAMAP" id="MF_01810">
    <property type="entry name" value="YidC_type1"/>
    <property type="match status" value="1"/>
</dbReference>
<evidence type="ECO:0000256" key="4">
    <source>
        <dbReference type="ARBA" id="ARBA00010527"/>
    </source>
</evidence>
<feature type="domain" description="EngB-type G" evidence="23">
    <location>
        <begin position="552"/>
        <end position="724"/>
    </location>
</feature>
<dbReference type="NCBIfam" id="NF002353">
    <property type="entry name" value="PRK01318.1-4"/>
    <property type="match status" value="1"/>
</dbReference>
<keyword evidence="12" id="KW-0460">Magnesium</keyword>
<comment type="similarity">
    <text evidence="3">Belongs to the TRAFAC class TrmE-Era-EngA-EngB-Septin-like GTPase superfamily. EngB GTPase family.</text>
</comment>
<dbReference type="PANTHER" id="PTHR11649:SF13">
    <property type="entry name" value="ENGB-TYPE G DOMAIN-CONTAINING PROTEIN"/>
    <property type="match status" value="1"/>
</dbReference>
<feature type="transmembrane region" description="Helical" evidence="22">
    <location>
        <begin position="6"/>
        <end position="25"/>
    </location>
</feature>
<evidence type="ECO:0000256" key="21">
    <source>
        <dbReference type="ARBA" id="ARBA00033342"/>
    </source>
</evidence>
<dbReference type="GO" id="GO:0005525">
    <property type="term" value="F:GTP binding"/>
    <property type="evidence" value="ECO:0007669"/>
    <property type="project" value="UniProtKB-KW"/>
</dbReference>
<dbReference type="SUPFAM" id="SSF52540">
    <property type="entry name" value="P-loop containing nucleoside triphosphate hydrolases"/>
    <property type="match status" value="1"/>
</dbReference>
<dbReference type="InterPro" id="IPR047196">
    <property type="entry name" value="YidC_ALB_C"/>
</dbReference>
<evidence type="ECO:0000256" key="14">
    <source>
        <dbReference type="ARBA" id="ARBA00022989"/>
    </source>
</evidence>
<organism evidence="24 25">
    <name type="scientific">Rotaria magnacalcarata</name>
    <dbReference type="NCBI Taxonomy" id="392030"/>
    <lineage>
        <taxon>Eukaryota</taxon>
        <taxon>Metazoa</taxon>
        <taxon>Spiralia</taxon>
        <taxon>Gnathifera</taxon>
        <taxon>Rotifera</taxon>
        <taxon>Eurotatoria</taxon>
        <taxon>Bdelloidea</taxon>
        <taxon>Philodinida</taxon>
        <taxon>Philodinidae</taxon>
        <taxon>Rotaria</taxon>
    </lineage>
</organism>
<accession>A0A816VE59</accession>
<gene>
    <name evidence="24" type="ORF">XDN619_LOCUS22512</name>
</gene>
<dbReference type="CDD" id="cd19961">
    <property type="entry name" value="EcYidC-like_peri"/>
    <property type="match status" value="1"/>
</dbReference>
<keyword evidence="9 22" id="KW-0812">Transmembrane</keyword>
<dbReference type="InterPro" id="IPR028053">
    <property type="entry name" value="Membr_insert_YidC_N"/>
</dbReference>
<feature type="transmembrane region" description="Helical" evidence="22">
    <location>
        <begin position="484"/>
        <end position="505"/>
    </location>
</feature>
<comment type="cofactor">
    <cofactor evidence="1">
        <name>Mg(2+)</name>
        <dbReference type="ChEBI" id="CHEBI:18420"/>
    </cofactor>
</comment>
<dbReference type="InterPro" id="IPR001708">
    <property type="entry name" value="YidC/ALB3/OXA1/COX18"/>
</dbReference>
<dbReference type="CDD" id="cd20070">
    <property type="entry name" value="5TM_YidC_Alb3"/>
    <property type="match status" value="1"/>
</dbReference>
<evidence type="ECO:0000256" key="16">
    <source>
        <dbReference type="ARBA" id="ARBA00023136"/>
    </source>
</evidence>
<dbReference type="InterPro" id="IPR006073">
    <property type="entry name" value="GTP-bd"/>
</dbReference>
<dbReference type="InterPro" id="IPR038221">
    <property type="entry name" value="YidC_periplasmic_sf"/>
</dbReference>
<dbReference type="Pfam" id="PF01926">
    <property type="entry name" value="MMR_HSR1"/>
    <property type="match status" value="1"/>
</dbReference>
<evidence type="ECO:0000256" key="7">
    <source>
        <dbReference type="ARBA" id="ARBA00022475"/>
    </source>
</evidence>
<dbReference type="InterPro" id="IPR019987">
    <property type="entry name" value="GTP-bd_ribosome_bio_YsxC"/>
</dbReference>
<dbReference type="PROSITE" id="PS51706">
    <property type="entry name" value="G_ENGB"/>
    <property type="match status" value="1"/>
</dbReference>
<dbReference type="NCBIfam" id="TIGR03593">
    <property type="entry name" value="yidC_nterm"/>
    <property type="match status" value="1"/>
</dbReference>
<keyword evidence="6" id="KW-0813">Transport</keyword>
<evidence type="ECO:0000256" key="15">
    <source>
        <dbReference type="ARBA" id="ARBA00023134"/>
    </source>
</evidence>
<dbReference type="GO" id="GO:0032977">
    <property type="term" value="F:membrane insertase activity"/>
    <property type="evidence" value="ECO:0007669"/>
    <property type="project" value="InterPro"/>
</dbReference>
<dbReference type="PANTHER" id="PTHR11649">
    <property type="entry name" value="MSS1/TRME-RELATED GTP-BINDING PROTEIN"/>
    <property type="match status" value="1"/>
</dbReference>
<evidence type="ECO:0000256" key="22">
    <source>
        <dbReference type="SAM" id="Phobius"/>
    </source>
</evidence>
<dbReference type="InterPro" id="IPR027417">
    <property type="entry name" value="P-loop_NTPase"/>
</dbReference>
<dbReference type="InterPro" id="IPR030393">
    <property type="entry name" value="G_ENGB_dom"/>
</dbReference>
<dbReference type="AlphaFoldDB" id="A0A816VE59"/>
<dbReference type="Gene3D" id="2.70.98.90">
    <property type="match status" value="1"/>
</dbReference>
<dbReference type="NCBIfam" id="TIGR03598">
    <property type="entry name" value="GTPase_YsxC"/>
    <property type="match status" value="1"/>
</dbReference>
<comment type="subcellular location">
    <subcellularLocation>
        <location evidence="2">Cell inner membrane</location>
        <topology evidence="2">Multi-pass membrane protein</topology>
    </subcellularLocation>
</comment>
<sequence length="724" mass="82704">MNYSFLNLVTAIAVSILIIFGWQHFYEKPKLERLTEQQKHYNNQLKAVKKETKLTIVDQIIERPAALSTSKRVVIKSNLLSGSISLEGLRFDDLTLLKYQENLEDDKHPVVLFSPSATKDAYFAEIGWWGNNKNISFPNSSTIWQADGDNISPGQPVTFTWISPEKIKFIVKIELDDNYMFSIKQTTLNNSSHPIQTQYYALINRTYNHESERVVNILHQGMIGAVNGELKEYNYDDIKDKKKESFAKNKVDWIGITDKYWLAAFIPDSTQTYSSNFIYGIKSGLDKYQADFLSTTQIIEAGGNFELTHKLFAGAKKVDLLDKYESQHNIKLFDRAIDFGWFYILTKPIFNAMNFFYLYVGNFGISIMIVTIIIKIAMFTLANKSYRSMKRMKNLQPQMERLKELYADDKARLNQEIMGLYKREKINPISGCLPLLIQIPVFFSIYKVLYVTIEMRHAPFFGWIHDLSAPDPTTIFNLFGLLPFAPPSFLMIGVWPIIMALTMYLQQKMSPQPADPVQAMIRMANDVGIKIFRQEAKFIAGAARPDQLPKIALPQVAFVGKSNVGKSSLINTICRRKNLARVSHTPGRTQQINFFSIAEKLVIVDLPGYGFAKVPLKEKQNWEKLILHYLQNTPNLKLVNLLIDARRGIKDNDLKVIELLHSCNKQIQLVFTKTDKIALKEDFKLANKNYLASLGYLLCNVILSSSKNGLGAKELQLSLAQSVK</sequence>
<feature type="transmembrane region" description="Helical" evidence="22">
    <location>
        <begin position="432"/>
        <end position="453"/>
    </location>
</feature>
<evidence type="ECO:0000256" key="3">
    <source>
        <dbReference type="ARBA" id="ARBA00009638"/>
    </source>
</evidence>
<evidence type="ECO:0000256" key="12">
    <source>
        <dbReference type="ARBA" id="ARBA00022842"/>
    </source>
</evidence>
<evidence type="ECO:0000256" key="10">
    <source>
        <dbReference type="ARBA" id="ARBA00022723"/>
    </source>
</evidence>
<dbReference type="Pfam" id="PF14849">
    <property type="entry name" value="YidC_periplas"/>
    <property type="match status" value="1"/>
</dbReference>
<keyword evidence="7" id="KW-1003">Cell membrane</keyword>
<dbReference type="PRINTS" id="PR01900">
    <property type="entry name" value="YIDCPROTEIN"/>
</dbReference>
<keyword evidence="11" id="KW-0547">Nucleotide-binding</keyword>
<dbReference type="Gene3D" id="3.40.50.300">
    <property type="entry name" value="P-loop containing nucleotide triphosphate hydrolases"/>
    <property type="match status" value="1"/>
</dbReference>
<evidence type="ECO:0000256" key="20">
    <source>
        <dbReference type="ARBA" id="ARBA00033245"/>
    </source>
</evidence>
<dbReference type="InterPro" id="IPR028055">
    <property type="entry name" value="YidC/Oxa/ALB_C"/>
</dbReference>
<dbReference type="EMBL" id="CAJNRG010010184">
    <property type="protein sequence ID" value="CAF2120035.1"/>
    <property type="molecule type" value="Genomic_DNA"/>
</dbReference>
<evidence type="ECO:0000256" key="11">
    <source>
        <dbReference type="ARBA" id="ARBA00022741"/>
    </source>
</evidence>
<name>A0A816VE59_9BILA</name>
<dbReference type="InterPro" id="IPR019998">
    <property type="entry name" value="Membr_insert_YidC"/>
</dbReference>
<evidence type="ECO:0000256" key="8">
    <source>
        <dbReference type="ARBA" id="ARBA00022618"/>
    </source>
</evidence>
<dbReference type="GO" id="GO:0046872">
    <property type="term" value="F:metal ion binding"/>
    <property type="evidence" value="ECO:0007669"/>
    <property type="project" value="UniProtKB-KW"/>
</dbReference>
<evidence type="ECO:0000256" key="19">
    <source>
        <dbReference type="ARBA" id="ARBA00023306"/>
    </source>
</evidence>
<evidence type="ECO:0000256" key="17">
    <source>
        <dbReference type="ARBA" id="ARBA00023186"/>
    </source>
</evidence>
<dbReference type="GO" id="GO:0005886">
    <property type="term" value="C:plasma membrane"/>
    <property type="evidence" value="ECO:0007669"/>
    <property type="project" value="UniProtKB-SubCell"/>
</dbReference>
<dbReference type="GO" id="GO:0051301">
    <property type="term" value="P:cell division"/>
    <property type="evidence" value="ECO:0007669"/>
    <property type="project" value="UniProtKB-KW"/>
</dbReference>
<evidence type="ECO:0000259" key="23">
    <source>
        <dbReference type="PROSITE" id="PS51706"/>
    </source>
</evidence>
<evidence type="ECO:0000313" key="24">
    <source>
        <dbReference type="EMBL" id="CAF2120035.1"/>
    </source>
</evidence>
<evidence type="ECO:0000256" key="1">
    <source>
        <dbReference type="ARBA" id="ARBA00001946"/>
    </source>
</evidence>
<dbReference type="Proteomes" id="UP000663887">
    <property type="component" value="Unassembled WGS sequence"/>
</dbReference>
<dbReference type="NCBIfam" id="TIGR03592">
    <property type="entry name" value="yidC_oxa1_cterm"/>
    <property type="match status" value="1"/>
</dbReference>